<dbReference type="InterPro" id="IPR011033">
    <property type="entry name" value="PRC_barrel-like_sf"/>
</dbReference>
<accession>A0A9X2HRQ2</accession>
<dbReference type="Gene3D" id="2.30.30.240">
    <property type="entry name" value="PRC-barrel domain"/>
    <property type="match status" value="1"/>
</dbReference>
<dbReference type="EMBL" id="JAMLDX010000034">
    <property type="protein sequence ID" value="MCP3733161.1"/>
    <property type="molecule type" value="Genomic_DNA"/>
</dbReference>
<reference evidence="2" key="1">
    <citation type="submission" date="2022-05" db="EMBL/GenBank/DDBJ databases">
        <title>Sphingomonas sp. strain MG17 Genome sequencing and assembly.</title>
        <authorList>
            <person name="Kim I."/>
        </authorList>
    </citation>
    <scope>NUCLEOTIDE SEQUENCE</scope>
    <source>
        <strain evidence="2">MG17</strain>
    </source>
</reference>
<dbReference type="PANTHER" id="PTHR36505">
    <property type="entry name" value="BLR1072 PROTEIN"/>
    <property type="match status" value="1"/>
</dbReference>
<comment type="caution">
    <text evidence="2">The sequence shown here is derived from an EMBL/GenBank/DDBJ whole genome shotgun (WGS) entry which is preliminary data.</text>
</comment>
<sequence length="121" mass="13443">MNTSVDSPNPMIASDRVEGTAVYNRNGDRLGTVERFMVDKVSGQAEYAVLAFGGLFGIGHRHYPLPWNALTFDPDKGGYVVDVTQEQIEGAPGYDAEGGDEPSYDREYRERLDAYYTFPPI</sequence>
<gene>
    <name evidence="2" type="ORF">M9978_22410</name>
</gene>
<dbReference type="InterPro" id="IPR027275">
    <property type="entry name" value="PRC-brl_dom"/>
</dbReference>
<feature type="domain" description="PRC-barrel" evidence="1">
    <location>
        <begin position="11"/>
        <end position="87"/>
    </location>
</feature>
<evidence type="ECO:0000313" key="3">
    <source>
        <dbReference type="Proteomes" id="UP001139451"/>
    </source>
</evidence>
<name>A0A9X2HRQ2_9SPHN</name>
<dbReference type="RefSeq" id="WP_254297311.1">
    <property type="nucleotide sequence ID" value="NZ_JAMLDX010000034.1"/>
</dbReference>
<evidence type="ECO:0000313" key="2">
    <source>
        <dbReference type="EMBL" id="MCP3733161.1"/>
    </source>
</evidence>
<dbReference type="Pfam" id="PF05239">
    <property type="entry name" value="PRC"/>
    <property type="match status" value="1"/>
</dbReference>
<proteinExistence type="predicted"/>
<protein>
    <submittedName>
        <fullName evidence="2">PRC-barrel domain-containing protein</fullName>
    </submittedName>
</protein>
<dbReference type="AlphaFoldDB" id="A0A9X2HRQ2"/>
<dbReference type="Proteomes" id="UP001139451">
    <property type="component" value="Unassembled WGS sequence"/>
</dbReference>
<dbReference type="SUPFAM" id="SSF50346">
    <property type="entry name" value="PRC-barrel domain"/>
    <property type="match status" value="1"/>
</dbReference>
<keyword evidence="3" id="KW-1185">Reference proteome</keyword>
<evidence type="ECO:0000259" key="1">
    <source>
        <dbReference type="Pfam" id="PF05239"/>
    </source>
</evidence>
<organism evidence="2 3">
    <name type="scientific">Sphingomonas tagetis</name>
    <dbReference type="NCBI Taxonomy" id="2949092"/>
    <lineage>
        <taxon>Bacteria</taxon>
        <taxon>Pseudomonadati</taxon>
        <taxon>Pseudomonadota</taxon>
        <taxon>Alphaproteobacteria</taxon>
        <taxon>Sphingomonadales</taxon>
        <taxon>Sphingomonadaceae</taxon>
        <taxon>Sphingomonas</taxon>
    </lineage>
</organism>
<dbReference type="PANTHER" id="PTHR36505:SF1">
    <property type="entry name" value="BLR1072 PROTEIN"/>
    <property type="match status" value="1"/>
</dbReference>